<evidence type="ECO:0000313" key="13">
    <source>
        <dbReference type="Proteomes" id="UP000317214"/>
    </source>
</evidence>
<evidence type="ECO:0000256" key="1">
    <source>
        <dbReference type="ARBA" id="ARBA00000083"/>
    </source>
</evidence>
<evidence type="ECO:0000256" key="2">
    <source>
        <dbReference type="ARBA" id="ARBA00001911"/>
    </source>
</evidence>
<comment type="subunit">
    <text evidence="10">Homodimer.</text>
</comment>
<name>A0A4Y6VA28_9PROT</name>
<evidence type="ECO:0000256" key="10">
    <source>
        <dbReference type="RuleBase" id="RU366046"/>
    </source>
</evidence>
<dbReference type="RefSeq" id="WP_141493159.1">
    <property type="nucleotide sequence ID" value="NZ_CP032485.1"/>
</dbReference>
<reference evidence="12 13" key="1">
    <citation type="submission" date="2018-09" db="EMBL/GenBank/DDBJ databases">
        <title>The complete genome sequence of Neokomagataea tanensis NBRC 106556(T).</title>
        <authorList>
            <person name="Chua K.-O."/>
            <person name="See-Too W.-S."/>
            <person name="Hong K.-W."/>
            <person name="Yin W.-F."/>
            <person name="Chan K.-G."/>
        </authorList>
    </citation>
    <scope>NUCLEOTIDE SEQUENCE [LARGE SCALE GENOMIC DNA]</scope>
    <source>
        <strain evidence="13">AH13 \ NBRC 106556</strain>
    </source>
</reference>
<comment type="pathway">
    <text evidence="3 10">Carbohydrate metabolism; galactose metabolism.</text>
</comment>
<accession>A0A4Y6VA28</accession>
<dbReference type="NCBIfam" id="TIGR01179">
    <property type="entry name" value="galE"/>
    <property type="match status" value="1"/>
</dbReference>
<proteinExistence type="inferred from homology"/>
<dbReference type="CDD" id="cd05247">
    <property type="entry name" value="UDP_G4E_1_SDR_e"/>
    <property type="match status" value="1"/>
</dbReference>
<comment type="catalytic activity">
    <reaction evidence="1 10">
        <text>UDP-alpha-D-glucose = UDP-alpha-D-galactose</text>
        <dbReference type="Rhea" id="RHEA:22168"/>
        <dbReference type="ChEBI" id="CHEBI:58885"/>
        <dbReference type="ChEBI" id="CHEBI:66914"/>
        <dbReference type="EC" id="5.1.3.2"/>
    </reaction>
</comment>
<feature type="domain" description="NAD-dependent epimerase/dehydratase" evidence="11">
    <location>
        <begin position="4"/>
        <end position="251"/>
    </location>
</feature>
<dbReference type="PANTHER" id="PTHR43725">
    <property type="entry name" value="UDP-GLUCOSE 4-EPIMERASE"/>
    <property type="match status" value="1"/>
</dbReference>
<keyword evidence="8 10" id="KW-0413">Isomerase</keyword>
<dbReference type="Gene3D" id="3.40.50.720">
    <property type="entry name" value="NAD(P)-binding Rossmann-like Domain"/>
    <property type="match status" value="1"/>
</dbReference>
<dbReference type="UniPathway" id="UPA00214"/>
<comment type="cofactor">
    <cofactor evidence="2 10">
        <name>NAD(+)</name>
        <dbReference type="ChEBI" id="CHEBI:57540"/>
    </cofactor>
</comment>
<evidence type="ECO:0000256" key="4">
    <source>
        <dbReference type="ARBA" id="ARBA00007637"/>
    </source>
</evidence>
<dbReference type="Pfam" id="PF01370">
    <property type="entry name" value="Epimerase"/>
    <property type="match status" value="1"/>
</dbReference>
<evidence type="ECO:0000256" key="9">
    <source>
        <dbReference type="ARBA" id="ARBA00023277"/>
    </source>
</evidence>
<evidence type="ECO:0000256" key="5">
    <source>
        <dbReference type="ARBA" id="ARBA00013189"/>
    </source>
</evidence>
<evidence type="ECO:0000313" key="12">
    <source>
        <dbReference type="EMBL" id="QDH25307.1"/>
    </source>
</evidence>
<organism evidence="12 13">
    <name type="scientific">Neokomagataea tanensis</name>
    <dbReference type="NCBI Taxonomy" id="661191"/>
    <lineage>
        <taxon>Bacteria</taxon>
        <taxon>Pseudomonadati</taxon>
        <taxon>Pseudomonadota</taxon>
        <taxon>Alphaproteobacteria</taxon>
        <taxon>Acetobacterales</taxon>
        <taxon>Acetobacteraceae</taxon>
        <taxon>Neokomagataea</taxon>
    </lineage>
</organism>
<evidence type="ECO:0000256" key="3">
    <source>
        <dbReference type="ARBA" id="ARBA00004947"/>
    </source>
</evidence>
<dbReference type="EC" id="5.1.3.2" evidence="5 10"/>
<comment type="similarity">
    <text evidence="4 10">Belongs to the NAD(P)-dependent epimerase/dehydratase family.</text>
</comment>
<dbReference type="EMBL" id="CP032485">
    <property type="protein sequence ID" value="QDH25307.1"/>
    <property type="molecule type" value="Genomic_DNA"/>
</dbReference>
<dbReference type="SUPFAM" id="SSF51735">
    <property type="entry name" value="NAD(P)-binding Rossmann-fold domains"/>
    <property type="match status" value="1"/>
</dbReference>
<keyword evidence="7 10" id="KW-0520">NAD</keyword>
<keyword evidence="9 10" id="KW-0119">Carbohydrate metabolism</keyword>
<sequence>MRYLVTGGAGFIGSHVALTLLDAGHDVVILDNLSTGHRKAIPSGAQFEHIDLVDSSAVDRLVAQGPWDAVLHFAAISLVGASMAEPYHYLRQNTLTSLNLIDACTKYGVKRFVFSSTAALFGGVDRLPPIPDNALVDPGSPYGESKFFVERALLWADRIHGMKHACLRYFNAAGSDISGRLGEDHRPETHLIPLAIDAMLGRRPPLKLFGHDYPTPDGTCIRDYIHVADLADAHISVIDQICDRSVTYNLGNGKGYSNLEIIQSVERVSGRSVPWEWAARREGDPSVLTADFSRIHQETGWQPKINDIDTIVGSALRWRENHPNGYSD</sequence>
<dbReference type="GO" id="GO:0006012">
    <property type="term" value="P:galactose metabolic process"/>
    <property type="evidence" value="ECO:0007669"/>
    <property type="project" value="UniProtKB-UniPathway"/>
</dbReference>
<evidence type="ECO:0000256" key="6">
    <source>
        <dbReference type="ARBA" id="ARBA00018569"/>
    </source>
</evidence>
<dbReference type="InterPro" id="IPR005886">
    <property type="entry name" value="UDP_G4E"/>
</dbReference>
<dbReference type="PANTHER" id="PTHR43725:SF53">
    <property type="entry name" value="UDP-ARABINOSE 4-EPIMERASE 1"/>
    <property type="match status" value="1"/>
</dbReference>
<evidence type="ECO:0000256" key="8">
    <source>
        <dbReference type="ARBA" id="ARBA00023235"/>
    </source>
</evidence>
<dbReference type="Proteomes" id="UP000317214">
    <property type="component" value="Chromosome"/>
</dbReference>
<dbReference type="Gene3D" id="3.90.25.10">
    <property type="entry name" value="UDP-galactose 4-epimerase, domain 1"/>
    <property type="match status" value="1"/>
</dbReference>
<dbReference type="InterPro" id="IPR001509">
    <property type="entry name" value="Epimerase_deHydtase"/>
</dbReference>
<gene>
    <name evidence="12" type="primary">galE</name>
    <name evidence="12" type="ORF">D5366_08900</name>
</gene>
<dbReference type="OrthoDB" id="9801785at2"/>
<dbReference type="KEGG" id="ntn:D5366_08900"/>
<dbReference type="GO" id="GO:0003978">
    <property type="term" value="F:UDP-glucose 4-epimerase activity"/>
    <property type="evidence" value="ECO:0007669"/>
    <property type="project" value="UniProtKB-UniRule"/>
</dbReference>
<dbReference type="AlphaFoldDB" id="A0A4Y6VA28"/>
<evidence type="ECO:0000259" key="11">
    <source>
        <dbReference type="Pfam" id="PF01370"/>
    </source>
</evidence>
<dbReference type="InterPro" id="IPR036291">
    <property type="entry name" value="NAD(P)-bd_dom_sf"/>
</dbReference>
<evidence type="ECO:0000256" key="7">
    <source>
        <dbReference type="ARBA" id="ARBA00023027"/>
    </source>
</evidence>
<keyword evidence="13" id="KW-1185">Reference proteome</keyword>
<protein>
    <recommendedName>
        <fullName evidence="6 10">UDP-glucose 4-epimerase</fullName>
        <ecNumber evidence="5 10">5.1.3.2</ecNumber>
    </recommendedName>
</protein>